<feature type="signal peptide" evidence="1">
    <location>
        <begin position="1"/>
        <end position="26"/>
    </location>
</feature>
<dbReference type="Gene3D" id="2.60.40.3080">
    <property type="match status" value="1"/>
</dbReference>
<proteinExistence type="predicted"/>
<dbReference type="RefSeq" id="WP_183671127.1">
    <property type="nucleotide sequence ID" value="NZ_BMPB01000012.1"/>
</dbReference>
<keyword evidence="3" id="KW-1185">Reference proteome</keyword>
<name>A0ABR6KMK7_9BACT</name>
<keyword evidence="1" id="KW-0732">Signal</keyword>
<evidence type="ECO:0008006" key="4">
    <source>
        <dbReference type="Google" id="ProtNLM"/>
    </source>
</evidence>
<feature type="chain" id="PRO_5045124717" description="DUF3244 domain-containing protein" evidence="1">
    <location>
        <begin position="27"/>
        <end position="138"/>
    </location>
</feature>
<dbReference type="Proteomes" id="UP000533637">
    <property type="component" value="Unassembled WGS sequence"/>
</dbReference>
<organism evidence="2 3">
    <name type="scientific">Parabacteroides faecis</name>
    <dbReference type="NCBI Taxonomy" id="1217282"/>
    <lineage>
        <taxon>Bacteria</taxon>
        <taxon>Pseudomonadati</taxon>
        <taxon>Bacteroidota</taxon>
        <taxon>Bacteroidia</taxon>
        <taxon>Bacteroidales</taxon>
        <taxon>Tannerellaceae</taxon>
        <taxon>Parabacteroides</taxon>
    </lineage>
</organism>
<accession>A0ABR6KMK7</accession>
<dbReference type="InterPro" id="IPR021638">
    <property type="entry name" value="DUF3244"/>
</dbReference>
<sequence>MKLTKTLFGIFIVAVCLLKPSVQTIASSSANNELSSKIMSSTKVYLKGRLSTPTKRNVSQPVEVYQENKTLMISYLSELEKIEIIISDEWDSIVYSEIVSVSESTVSFVDLSGLKKGSYTLNLRNIEGEELSGMFAVE</sequence>
<evidence type="ECO:0000313" key="3">
    <source>
        <dbReference type="Proteomes" id="UP000533637"/>
    </source>
</evidence>
<comment type="caution">
    <text evidence="2">The sequence shown here is derived from an EMBL/GenBank/DDBJ whole genome shotgun (WGS) entry which is preliminary data.</text>
</comment>
<evidence type="ECO:0000256" key="1">
    <source>
        <dbReference type="SAM" id="SignalP"/>
    </source>
</evidence>
<dbReference type="EMBL" id="JACHOC010000004">
    <property type="protein sequence ID" value="MBB4622747.1"/>
    <property type="molecule type" value="Genomic_DNA"/>
</dbReference>
<reference evidence="2 3" key="1">
    <citation type="submission" date="2020-08" db="EMBL/GenBank/DDBJ databases">
        <title>Genomic Encyclopedia of Type Strains, Phase IV (KMG-IV): sequencing the most valuable type-strain genomes for metagenomic binning, comparative biology and taxonomic classification.</title>
        <authorList>
            <person name="Goeker M."/>
        </authorList>
    </citation>
    <scope>NUCLEOTIDE SEQUENCE [LARGE SCALE GENOMIC DNA]</scope>
    <source>
        <strain evidence="2 3">DSM 102983</strain>
    </source>
</reference>
<dbReference type="Pfam" id="PF11589">
    <property type="entry name" value="DUF3244"/>
    <property type="match status" value="1"/>
</dbReference>
<evidence type="ECO:0000313" key="2">
    <source>
        <dbReference type="EMBL" id="MBB4622747.1"/>
    </source>
</evidence>
<protein>
    <recommendedName>
        <fullName evidence="4">DUF3244 domain-containing protein</fullName>
    </recommendedName>
</protein>
<gene>
    <name evidence="2" type="ORF">GGQ57_002647</name>
</gene>